<dbReference type="PROSITE" id="PS50240">
    <property type="entry name" value="TRYPSIN_DOM"/>
    <property type="match status" value="1"/>
</dbReference>
<feature type="compositionally biased region" description="Acidic residues" evidence="3">
    <location>
        <begin position="370"/>
        <end position="380"/>
    </location>
</feature>
<dbReference type="AlphaFoldDB" id="A0A8S4S645"/>
<dbReference type="GO" id="GO:0006508">
    <property type="term" value="P:proteolysis"/>
    <property type="evidence" value="ECO:0007669"/>
    <property type="project" value="InterPro"/>
</dbReference>
<dbReference type="InterPro" id="IPR009003">
    <property type="entry name" value="Peptidase_S1_PA"/>
</dbReference>
<evidence type="ECO:0000256" key="2">
    <source>
        <dbReference type="ARBA" id="ARBA00024195"/>
    </source>
</evidence>
<evidence type="ECO:0000256" key="1">
    <source>
        <dbReference type="ARBA" id="ARBA00023157"/>
    </source>
</evidence>
<dbReference type="SUPFAM" id="SSF50494">
    <property type="entry name" value="Trypsin-like serine proteases"/>
    <property type="match status" value="1"/>
</dbReference>
<dbReference type="Proteomes" id="UP000838756">
    <property type="component" value="Unassembled WGS sequence"/>
</dbReference>
<dbReference type="OrthoDB" id="6732254at2759"/>
<evidence type="ECO:0000313" key="7">
    <source>
        <dbReference type="Proteomes" id="UP000838756"/>
    </source>
</evidence>
<comment type="caution">
    <text evidence="6">The sequence shown here is derived from an EMBL/GenBank/DDBJ whole genome shotgun (WGS) entry which is preliminary data.</text>
</comment>
<organism evidence="6 7">
    <name type="scientific">Pararge aegeria aegeria</name>
    <dbReference type="NCBI Taxonomy" id="348720"/>
    <lineage>
        <taxon>Eukaryota</taxon>
        <taxon>Metazoa</taxon>
        <taxon>Ecdysozoa</taxon>
        <taxon>Arthropoda</taxon>
        <taxon>Hexapoda</taxon>
        <taxon>Insecta</taxon>
        <taxon>Pterygota</taxon>
        <taxon>Neoptera</taxon>
        <taxon>Endopterygota</taxon>
        <taxon>Lepidoptera</taxon>
        <taxon>Glossata</taxon>
        <taxon>Ditrysia</taxon>
        <taxon>Papilionoidea</taxon>
        <taxon>Nymphalidae</taxon>
        <taxon>Satyrinae</taxon>
        <taxon>Satyrini</taxon>
        <taxon>Parargina</taxon>
        <taxon>Pararge</taxon>
    </lineage>
</organism>
<proteinExistence type="inferred from homology"/>
<protein>
    <submittedName>
        <fullName evidence="6">Jg6564 protein</fullName>
    </submittedName>
</protein>
<dbReference type="SMART" id="SM00020">
    <property type="entry name" value="Tryp_SPc"/>
    <property type="match status" value="1"/>
</dbReference>
<evidence type="ECO:0000259" key="5">
    <source>
        <dbReference type="PROSITE" id="PS50240"/>
    </source>
</evidence>
<name>A0A8S4S645_9NEOP</name>
<evidence type="ECO:0000313" key="6">
    <source>
        <dbReference type="EMBL" id="CAH2245667.1"/>
    </source>
</evidence>
<dbReference type="PANTHER" id="PTHR24256">
    <property type="entry name" value="TRYPTASE-RELATED"/>
    <property type="match status" value="1"/>
</dbReference>
<keyword evidence="4" id="KW-0732">Signal</keyword>
<dbReference type="GO" id="GO:0004252">
    <property type="term" value="F:serine-type endopeptidase activity"/>
    <property type="evidence" value="ECO:0007669"/>
    <property type="project" value="InterPro"/>
</dbReference>
<feature type="region of interest" description="Disordered" evidence="3">
    <location>
        <begin position="151"/>
        <end position="170"/>
    </location>
</feature>
<dbReference type="InterPro" id="IPR001254">
    <property type="entry name" value="Trypsin_dom"/>
</dbReference>
<gene>
    <name evidence="6" type="primary">jg6564</name>
    <name evidence="6" type="ORF">PAEG_LOCUS21174</name>
</gene>
<keyword evidence="7" id="KW-1185">Reference proteome</keyword>
<sequence>MLSLAFITLVLSNTVLCQINGEFWWLHEKVAELQNIEPPQPKFEEISELETDESVKVVFQDNALNTGEKKRDKESTDTLSVQSKILPFIVFVDRTKLAKQDISIKNNSIVTNYKDKVKNLANAISWKESSKKNKDEFEFIFPEDIENSWGHKVKNDSKHSNSTNQNDKKQRIPKVILNDKIWFEEERIDTETESICTFVNSNECFLRKGFINSPSSCPKNIPSDACKICCVLPLTSSKPRSPTFHYKRYKRSDPGEILSAALKQRNALLLRKYNTNTQQAKLVSTTLRTKPVQKIVTPNDYVDPYWNVKNQKFRDPNQQSIKNNPNTNDYEDDYAVELPKPGLVGLYSDQEDRVTSWKLKTNKGFSYGGIDDDSDEDDGDGFGYSTIDPRFGNRKNTPKPRRHPQRLMTPSTIDDALGTSESQTIHFHSTPDFHVLEGFKLLNLADNKNRLLRKTTTENFYQYDEELSGENTSPFITNTDLDYTDAFDISQQVFKNCGKGAVEGRCDPWLIIVVLTKDPDNILCYATIVHPRAAVTAASCVHGKSTGDISAIAGVWNLKERSQSQQRMASIHVHPQFSANDLANDLAVLHWKRPLRLQSTVLPACLADPHVGDECYFVGWGGYDQALKQRPQWQQAAIITPRNCNKKVSSPEVDLPANAFCASVETRGTVTGVGGPLLCKGGNRVSVVGVAVYREDVVVLLPTFEWVTNTLREIQIN</sequence>
<dbReference type="InterPro" id="IPR043504">
    <property type="entry name" value="Peptidase_S1_PA_chymotrypsin"/>
</dbReference>
<feature type="chain" id="PRO_5035820002" evidence="4">
    <location>
        <begin position="18"/>
        <end position="717"/>
    </location>
</feature>
<accession>A0A8S4S645</accession>
<dbReference type="InterPro" id="IPR051487">
    <property type="entry name" value="Ser/Thr_Proteases_Immune/Dev"/>
</dbReference>
<feature type="region of interest" description="Disordered" evidence="3">
    <location>
        <begin position="368"/>
        <end position="409"/>
    </location>
</feature>
<feature type="domain" description="Peptidase S1" evidence="5">
    <location>
        <begin position="508"/>
        <end position="712"/>
    </location>
</feature>
<dbReference type="Pfam" id="PF00089">
    <property type="entry name" value="Trypsin"/>
    <property type="match status" value="1"/>
</dbReference>
<feature type="signal peptide" evidence="4">
    <location>
        <begin position="1"/>
        <end position="17"/>
    </location>
</feature>
<dbReference type="EMBL" id="CAKXAJ010025908">
    <property type="protein sequence ID" value="CAH2245667.1"/>
    <property type="molecule type" value="Genomic_DNA"/>
</dbReference>
<feature type="compositionally biased region" description="Basic residues" evidence="3">
    <location>
        <begin position="392"/>
        <end position="405"/>
    </location>
</feature>
<keyword evidence="1" id="KW-1015">Disulfide bond</keyword>
<evidence type="ECO:0000256" key="4">
    <source>
        <dbReference type="SAM" id="SignalP"/>
    </source>
</evidence>
<reference evidence="6" key="1">
    <citation type="submission" date="2022-03" db="EMBL/GenBank/DDBJ databases">
        <authorList>
            <person name="Lindestad O."/>
        </authorList>
    </citation>
    <scope>NUCLEOTIDE SEQUENCE</scope>
</reference>
<evidence type="ECO:0000256" key="3">
    <source>
        <dbReference type="SAM" id="MobiDB-lite"/>
    </source>
</evidence>
<comment type="similarity">
    <text evidence="2">Belongs to the peptidase S1 family. CLIP subfamily.</text>
</comment>
<dbReference type="Gene3D" id="2.40.10.10">
    <property type="entry name" value="Trypsin-like serine proteases"/>
    <property type="match status" value="1"/>
</dbReference>